<dbReference type="RefSeq" id="XP_007420222.1">
    <property type="nucleotide sequence ID" value="XM_007420160.2"/>
</dbReference>
<dbReference type="GeneID" id="103050903"/>
<comment type="similarity">
    <text evidence="10">Belongs to the SNF2/RAD54 helicase family. SMARCAL1 subfamily.</text>
</comment>
<evidence type="ECO:0000256" key="10">
    <source>
        <dbReference type="PROSITE-ProRule" id="PRU00800"/>
    </source>
</evidence>
<dbReference type="SMART" id="SM00490">
    <property type="entry name" value="HELICc"/>
    <property type="match status" value="1"/>
</dbReference>
<keyword evidence="3" id="KW-0677">Repeat</keyword>
<dbReference type="InterPro" id="IPR014001">
    <property type="entry name" value="Helicase_ATP-bd"/>
</dbReference>
<dbReference type="PROSITE" id="PS51194">
    <property type="entry name" value="HELICASE_CTER"/>
    <property type="match status" value="1"/>
</dbReference>
<evidence type="ECO:0000256" key="7">
    <source>
        <dbReference type="ARBA" id="ARBA00029621"/>
    </source>
</evidence>
<dbReference type="Gene3D" id="3.40.50.300">
    <property type="entry name" value="P-loop containing nucleotide triphosphate hydrolases"/>
    <property type="match status" value="1"/>
</dbReference>
<keyword evidence="4" id="KW-0378">Hydrolase</keyword>
<dbReference type="PROSITE" id="PS51467">
    <property type="entry name" value="HARP"/>
    <property type="match status" value="2"/>
</dbReference>
<dbReference type="Pfam" id="PF07443">
    <property type="entry name" value="HARP"/>
    <property type="match status" value="2"/>
</dbReference>
<feature type="domain" description="Helicase ATP-binding" evidence="12">
    <location>
        <begin position="500"/>
        <end position="655"/>
    </location>
</feature>
<evidence type="ECO:0000256" key="3">
    <source>
        <dbReference type="ARBA" id="ARBA00022737"/>
    </source>
</evidence>
<dbReference type="GO" id="GO:0031297">
    <property type="term" value="P:replication fork processing"/>
    <property type="evidence" value="ECO:0007669"/>
    <property type="project" value="TreeGrafter"/>
</dbReference>
<organism evidence="15 16">
    <name type="scientific">Python bivittatus</name>
    <name type="common">Burmese python</name>
    <name type="synonym">Python molurus bivittatus</name>
    <dbReference type="NCBI Taxonomy" id="176946"/>
    <lineage>
        <taxon>Eukaryota</taxon>
        <taxon>Metazoa</taxon>
        <taxon>Chordata</taxon>
        <taxon>Craniata</taxon>
        <taxon>Vertebrata</taxon>
        <taxon>Euteleostomi</taxon>
        <taxon>Lepidosauria</taxon>
        <taxon>Squamata</taxon>
        <taxon>Bifurcata</taxon>
        <taxon>Unidentata</taxon>
        <taxon>Episquamata</taxon>
        <taxon>Toxicofera</taxon>
        <taxon>Serpentes</taxon>
        <taxon>Henophidia</taxon>
        <taxon>Pythonidae</taxon>
        <taxon>Python</taxon>
    </lineage>
</organism>
<dbReference type="GO" id="GO:0016787">
    <property type="term" value="F:hydrolase activity"/>
    <property type="evidence" value="ECO:0007669"/>
    <property type="project" value="UniProtKB-KW"/>
</dbReference>
<feature type="region of interest" description="Disordered" evidence="11">
    <location>
        <begin position="102"/>
        <end position="133"/>
    </location>
</feature>
<protein>
    <recommendedName>
        <fullName evidence="2">SWI/SNF-related matrix-associated actin-dependent regulator of chromatin subfamily A-like protein 1</fullName>
    </recommendedName>
    <alternativeName>
        <fullName evidence="8">HepA-related protein</fullName>
    </alternativeName>
    <alternativeName>
        <fullName evidence="7">Sucrose nonfermenting protein 2-like 1</fullName>
    </alternativeName>
</protein>
<comment type="catalytic activity">
    <reaction evidence="9">
        <text>ATP + H2O = ADP + phosphate + H(+)</text>
        <dbReference type="Rhea" id="RHEA:13065"/>
        <dbReference type="ChEBI" id="CHEBI:15377"/>
        <dbReference type="ChEBI" id="CHEBI:15378"/>
        <dbReference type="ChEBI" id="CHEBI:30616"/>
        <dbReference type="ChEBI" id="CHEBI:43474"/>
        <dbReference type="ChEBI" id="CHEBI:456216"/>
    </reaction>
    <physiologicalReaction direction="left-to-right" evidence="9">
        <dbReference type="Rhea" id="RHEA:13066"/>
    </physiologicalReaction>
</comment>
<keyword evidence="5" id="KW-0175">Coiled coil</keyword>
<dbReference type="InterPro" id="IPR038718">
    <property type="entry name" value="SNF2-like_sf"/>
</dbReference>
<dbReference type="OrthoDB" id="2801544at2759"/>
<evidence type="ECO:0000256" key="9">
    <source>
        <dbReference type="ARBA" id="ARBA00048778"/>
    </source>
</evidence>
<dbReference type="SMART" id="SM00487">
    <property type="entry name" value="DEXDc"/>
    <property type="match status" value="1"/>
</dbReference>
<dbReference type="FunFam" id="3.40.50.300:FF:001036">
    <property type="entry name" value="SWI/SNF related, matrix associated, actin dependent regulator of chromatin, subfamily a like 1"/>
    <property type="match status" value="1"/>
</dbReference>
<dbReference type="SUPFAM" id="SSF52540">
    <property type="entry name" value="P-loop containing nucleoside triphosphate hydrolases"/>
    <property type="match status" value="2"/>
</dbReference>
<feature type="region of interest" description="Disordered" evidence="11">
    <location>
        <begin position="965"/>
        <end position="994"/>
    </location>
</feature>
<feature type="compositionally biased region" description="Polar residues" evidence="11">
    <location>
        <begin position="123"/>
        <end position="133"/>
    </location>
</feature>
<sequence>MSSGLTEEQKRKIEENRKKALARRAERLAAQQGGVAMKRSDVQNLDSCQGNLQQPLKKQSYHTILSNDHLQGPRSHLVQSSLQIPSAHCSSDQQAAILYGGQQRDDSVGSSPNLYRQLDNTKKPSSAVQGSLSNSYCHSPESSCKQGQLIQRNSDVLQLPKCGVAVQNIAEQHQSTLDANMKPDTVKNVWIQDKSIGEQGLLKHATLLDAGRTVASDCQMQAGTRNLACELFAKKEGSNTLQFYGTKPPLAHVKGGREQNPAISRVLGNVPETSVQKKAHSNLKGKCVEHSEGRFRVEIGYNTELIQMFRSLPSKRYDPETRMWNFSLEDYDCLMEGAERFPSISLTPLERREKITGGGKSSSAGQSSHLRSLLQTCTGWQKPSATIRGRCILISYSRFEVDIGYAANIVGVFKQVNSRNYDMKTRKWNFLLEDYLRLIELVKSLPEVELEPLSKPVIKAFLTQFEKSLSKAEDTLEADLAEVDPTLVASLLPFQREGVNFAISKGGRLLLADDMGLGKTIQAICIAAYYRKEWPLLVVAPSSVRYTWAEAFHRWLPSLCPDTVRVIATGKDCLLAGLITIVSFDLLSKMEKQLKTAFQVVIVDESHFLKNGKTARCRAAMPLLKAAKRVILLSGTPAMSRPAELYTQIAVVQPSFFPQFHAFGVRYCDAKQRPWGWDYSGSSNLGELKLLLEESVMIRRLKSDVLSQLPAKQRKMVVVVPEGINTRTKAELAAVAKEVAKGCKTKQEQKEALIMFYNRTAEAKIHCILEYILELLESGRQKFLVFAHHKLILDAISEELERKNIGFIRIDGSTPSAERQSLSQEFQFSEKLSVAVLSLTAANMGLTLSSADLVVFTELFWNPGVLIQAEDRAHRIGQTSSVDIHYLVAKGTADDYLWPMIQEKIRVLGEAGLSEAKFSESAETTNYYICKEDTKQQTILNLFQRTFSEDMDDMDETFPVETVGVREDSGRENSLNNRAGHFFSASPCKKKRTQ</sequence>
<dbReference type="Pfam" id="PF00176">
    <property type="entry name" value="SNF2-rel_dom"/>
    <property type="match status" value="1"/>
</dbReference>
<reference evidence="16" key="1">
    <citation type="submission" date="2025-08" db="UniProtKB">
        <authorList>
            <consortium name="RefSeq"/>
        </authorList>
    </citation>
    <scope>IDENTIFICATION</scope>
    <source>
        <tissue evidence="16">Liver</tissue>
    </source>
</reference>
<dbReference type="GO" id="GO:0006281">
    <property type="term" value="P:DNA repair"/>
    <property type="evidence" value="ECO:0007669"/>
    <property type="project" value="TreeGrafter"/>
</dbReference>
<keyword evidence="6" id="KW-0539">Nucleus</keyword>
<evidence type="ECO:0000256" key="8">
    <source>
        <dbReference type="ARBA" id="ARBA00031896"/>
    </source>
</evidence>
<dbReference type="PROSITE" id="PS51192">
    <property type="entry name" value="HELICASE_ATP_BIND_1"/>
    <property type="match status" value="1"/>
</dbReference>
<evidence type="ECO:0000256" key="6">
    <source>
        <dbReference type="ARBA" id="ARBA00023242"/>
    </source>
</evidence>
<dbReference type="CDD" id="cd18010">
    <property type="entry name" value="DEXHc_HARP_SMARCAL1"/>
    <property type="match status" value="1"/>
</dbReference>
<proteinExistence type="inferred from homology"/>
<evidence type="ECO:0000259" key="12">
    <source>
        <dbReference type="PROSITE" id="PS51192"/>
    </source>
</evidence>
<dbReference type="OMA" id="KCVPHAE"/>
<dbReference type="Pfam" id="PF00271">
    <property type="entry name" value="Helicase_C"/>
    <property type="match status" value="1"/>
</dbReference>
<evidence type="ECO:0000313" key="15">
    <source>
        <dbReference type="Proteomes" id="UP000695026"/>
    </source>
</evidence>
<dbReference type="InterPro" id="IPR000330">
    <property type="entry name" value="SNF2_N"/>
</dbReference>
<evidence type="ECO:0000259" key="13">
    <source>
        <dbReference type="PROSITE" id="PS51194"/>
    </source>
</evidence>
<dbReference type="InterPro" id="IPR001650">
    <property type="entry name" value="Helicase_C-like"/>
</dbReference>
<comment type="subcellular location">
    <subcellularLocation>
        <location evidence="1">Nucleus</location>
    </subcellularLocation>
</comment>
<evidence type="ECO:0000256" key="2">
    <source>
        <dbReference type="ARBA" id="ARBA00020162"/>
    </source>
</evidence>
<dbReference type="InterPro" id="IPR027417">
    <property type="entry name" value="P-loop_NTPase"/>
</dbReference>
<dbReference type="FunFam" id="3.40.50.10810:FF:000026">
    <property type="entry name" value="SWI/SNF related, matrix associated, actin dependent regulator of chromatin, subfamily a-like 1"/>
    <property type="match status" value="1"/>
</dbReference>
<dbReference type="PANTHER" id="PTHR45766:SF6">
    <property type="entry name" value="SWI_SNF-RELATED MATRIX-ASSOCIATED ACTIN-DEPENDENT REGULATOR OF CHROMATIN SUBFAMILY A-LIKE PROTEIN 1"/>
    <property type="match status" value="1"/>
</dbReference>
<evidence type="ECO:0000256" key="1">
    <source>
        <dbReference type="ARBA" id="ARBA00004123"/>
    </source>
</evidence>
<dbReference type="InterPro" id="IPR049730">
    <property type="entry name" value="SNF2/RAD54-like_C"/>
</dbReference>
<gene>
    <name evidence="16" type="primary">SMARCAL1</name>
</gene>
<name>A0A9F2KT98_PYTBI</name>
<evidence type="ECO:0000259" key="14">
    <source>
        <dbReference type="PROSITE" id="PS51467"/>
    </source>
</evidence>
<dbReference type="KEGG" id="pbi:103050903"/>
<evidence type="ECO:0000313" key="16">
    <source>
        <dbReference type="RefSeq" id="XP_007420222.1"/>
    </source>
</evidence>
<keyword evidence="15" id="KW-1185">Reference proteome</keyword>
<dbReference type="CTD" id="50485"/>
<dbReference type="GO" id="GO:0043596">
    <property type="term" value="C:nuclear replication fork"/>
    <property type="evidence" value="ECO:0007669"/>
    <property type="project" value="TreeGrafter"/>
</dbReference>
<dbReference type="GO" id="GO:0005524">
    <property type="term" value="F:ATP binding"/>
    <property type="evidence" value="ECO:0007669"/>
    <property type="project" value="InterPro"/>
</dbReference>
<accession>A0A9F2KT98</accession>
<dbReference type="InterPro" id="IPR010003">
    <property type="entry name" value="HARP_dom"/>
</dbReference>
<dbReference type="CDD" id="cd18793">
    <property type="entry name" value="SF2_C_SNF"/>
    <property type="match status" value="1"/>
</dbReference>
<dbReference type="PANTHER" id="PTHR45766">
    <property type="entry name" value="DNA ANNEALING HELICASE AND ENDONUCLEASE ZRANB3 FAMILY MEMBER"/>
    <property type="match status" value="1"/>
</dbReference>
<evidence type="ECO:0000256" key="11">
    <source>
        <dbReference type="SAM" id="MobiDB-lite"/>
    </source>
</evidence>
<feature type="domain" description="Helicase C-terminal" evidence="13">
    <location>
        <begin position="768"/>
        <end position="924"/>
    </location>
</feature>
<dbReference type="Proteomes" id="UP000695026">
    <property type="component" value="Unplaced"/>
</dbReference>
<evidence type="ECO:0000256" key="5">
    <source>
        <dbReference type="ARBA" id="ARBA00023054"/>
    </source>
</evidence>
<feature type="domain" description="HARP" evidence="14">
    <location>
        <begin position="383"/>
        <end position="454"/>
    </location>
</feature>
<dbReference type="AlphaFoldDB" id="A0A9F2KT98"/>
<feature type="domain" description="HARP" evidence="14">
    <location>
        <begin position="279"/>
        <end position="350"/>
    </location>
</feature>
<evidence type="ECO:0000256" key="4">
    <source>
        <dbReference type="ARBA" id="ARBA00022801"/>
    </source>
</evidence>
<dbReference type="Gene3D" id="3.40.50.10810">
    <property type="entry name" value="Tandem AAA-ATPase domain"/>
    <property type="match status" value="1"/>
</dbReference>